<dbReference type="InterPro" id="IPR017932">
    <property type="entry name" value="GATase_2_dom"/>
</dbReference>
<evidence type="ECO:0000256" key="1">
    <source>
        <dbReference type="ARBA" id="ARBA00005209"/>
    </source>
</evidence>
<comment type="function">
    <text evidence="7">Catalyzes the formation of phosphoribosylamine from phosphoribosylpyrophosphate (PRPP) and glutamine.</text>
</comment>
<dbReference type="Proteomes" id="UP000239866">
    <property type="component" value="Unassembled WGS sequence"/>
</dbReference>
<evidence type="ECO:0000256" key="2">
    <source>
        <dbReference type="ARBA" id="ARBA00010138"/>
    </source>
</evidence>
<gene>
    <name evidence="7" type="primary">purF</name>
    <name evidence="13" type="ORF">C7H09_17285</name>
</gene>
<dbReference type="PROSITE" id="PS51278">
    <property type="entry name" value="GATASE_TYPE_2"/>
    <property type="match status" value="1"/>
</dbReference>
<dbReference type="PANTHER" id="PTHR11907">
    <property type="entry name" value="AMIDOPHOSPHORIBOSYLTRANSFERASE"/>
    <property type="match status" value="1"/>
</dbReference>
<dbReference type="RefSeq" id="WP_106765050.1">
    <property type="nucleotide sequence ID" value="NZ_PXNP01000109.1"/>
</dbReference>
<feature type="binding site" evidence="7 10">
    <location>
        <position position="367"/>
    </location>
    <ligand>
        <name>Mg(2+)</name>
        <dbReference type="ChEBI" id="CHEBI:18420"/>
    </ligand>
</feature>
<evidence type="ECO:0000313" key="13">
    <source>
        <dbReference type="EMBL" id="PSF04785.1"/>
    </source>
</evidence>
<evidence type="ECO:0000256" key="7">
    <source>
        <dbReference type="HAMAP-Rule" id="MF_01931"/>
    </source>
</evidence>
<dbReference type="InterPro" id="IPR029057">
    <property type="entry name" value="PRTase-like"/>
</dbReference>
<evidence type="ECO:0000256" key="8">
    <source>
        <dbReference type="PIRNR" id="PIRNR000485"/>
    </source>
</evidence>
<feature type="region of interest" description="Disordered" evidence="11">
    <location>
        <begin position="485"/>
        <end position="508"/>
    </location>
</feature>
<dbReference type="Gene3D" id="3.60.20.10">
    <property type="entry name" value="Glutamine Phosphoribosylpyrophosphate, subunit 1, domain 1"/>
    <property type="match status" value="1"/>
</dbReference>
<dbReference type="InterPro" id="IPR035584">
    <property type="entry name" value="PurF_N"/>
</dbReference>
<evidence type="ECO:0000256" key="4">
    <source>
        <dbReference type="ARBA" id="ARBA00022679"/>
    </source>
</evidence>
<dbReference type="Gene3D" id="3.40.50.2020">
    <property type="match status" value="1"/>
</dbReference>
<feature type="binding site" evidence="7 10">
    <location>
        <position position="366"/>
    </location>
    <ligand>
        <name>Mg(2+)</name>
        <dbReference type="ChEBI" id="CHEBI:18420"/>
    </ligand>
</feature>
<comment type="pathway">
    <text evidence="1 7 8">Purine metabolism; IMP biosynthesis via de novo pathway; N(1)-(5-phospho-D-ribosyl)glycinamide from 5-phospho-alpha-D-ribose 1-diphosphate: step 1/2.</text>
</comment>
<feature type="active site" description="Nucleophile" evidence="7 9">
    <location>
        <position position="2"/>
    </location>
</feature>
<dbReference type="EC" id="2.4.2.14" evidence="7"/>
<sequence>MCGIVGIVSTSNVNQLLYDALTVLQHRGQDAAGIVTFQDDRFFLRKDNGLVRDVFHTRHMRRLVGNVGIGHVRYPTAGSSSSAEAQPFYVNSPYGITLAHNGNLTNADELSSDLFRTDLRHINTNSDSEVLLNVFAHELQKLGKLNPTKAEIFAAVRAVHKRCRGAYAVIAMVTGYGIVGFRDPNGIRPACYGVREAENGQKEYMIASETVALNAAGFEVVRDIAPGEAVYIETDGTLYTEQCAESPKLYPCIFEHVYFARPDSIIDRVSVYKARLKMGEVLADKVRRERPDHDIDVVMPIPDTSRTSAMEMANHLGVKYREGFIKNRYIGRTFIMPGQKMRKKSVRQKLNPIDLEFRGKNVLLVDDSIVRGTTCKEIVEMARDAGARKVYFASAAPPVRYPNVYGIDMPSASELIAHDRTVDEVRDLIGADWLVYQDLDDLITCVSEVNEDIDGWECSVFTGDYVTGDIDDAYLARLEGQRKDEMRASAGTPDGQDNGIIDLHNDED</sequence>
<evidence type="ECO:0000256" key="5">
    <source>
        <dbReference type="ARBA" id="ARBA00022755"/>
    </source>
</evidence>
<dbReference type="Pfam" id="PF00156">
    <property type="entry name" value="Pribosyltran"/>
    <property type="match status" value="1"/>
</dbReference>
<dbReference type="GO" id="GO:0009113">
    <property type="term" value="P:purine nucleobase biosynthetic process"/>
    <property type="evidence" value="ECO:0007669"/>
    <property type="project" value="UniProtKB-UniRule"/>
</dbReference>
<keyword evidence="4 7" id="KW-0808">Transferase</keyword>
<keyword evidence="14" id="KW-1185">Reference proteome</keyword>
<evidence type="ECO:0000256" key="11">
    <source>
        <dbReference type="SAM" id="MobiDB-lite"/>
    </source>
</evidence>
<protein>
    <recommendedName>
        <fullName evidence="7">Amidophosphoribosyltransferase</fullName>
        <shortName evidence="7">ATase</shortName>
        <ecNumber evidence="7">2.4.2.14</ecNumber>
    </recommendedName>
    <alternativeName>
        <fullName evidence="7">Glutamine phosphoribosylpyrophosphate amidotransferase</fullName>
        <shortName evidence="7">GPATase</shortName>
    </alternativeName>
</protein>
<dbReference type="HAMAP" id="MF_01931">
    <property type="entry name" value="PurF"/>
    <property type="match status" value="1"/>
</dbReference>
<keyword evidence="3 7" id="KW-0328">Glycosyltransferase</keyword>
<comment type="catalytic activity">
    <reaction evidence="7 8">
        <text>5-phospho-beta-D-ribosylamine + L-glutamate + diphosphate = 5-phospho-alpha-D-ribose 1-diphosphate + L-glutamine + H2O</text>
        <dbReference type="Rhea" id="RHEA:14905"/>
        <dbReference type="ChEBI" id="CHEBI:15377"/>
        <dbReference type="ChEBI" id="CHEBI:29985"/>
        <dbReference type="ChEBI" id="CHEBI:33019"/>
        <dbReference type="ChEBI" id="CHEBI:58017"/>
        <dbReference type="ChEBI" id="CHEBI:58359"/>
        <dbReference type="ChEBI" id="CHEBI:58681"/>
        <dbReference type="EC" id="2.4.2.14"/>
    </reaction>
</comment>
<dbReference type="InterPro" id="IPR029055">
    <property type="entry name" value="Ntn_hydrolases_N"/>
</dbReference>
<dbReference type="PIRSF" id="PIRSF000485">
    <property type="entry name" value="Amd_phspho_trans"/>
    <property type="match status" value="1"/>
</dbReference>
<keyword evidence="7 10" id="KW-0479">Metal-binding</keyword>
<feature type="domain" description="Glutamine amidotransferase type-2" evidence="12">
    <location>
        <begin position="2"/>
        <end position="235"/>
    </location>
</feature>
<dbReference type="GO" id="GO:0004044">
    <property type="term" value="F:amidophosphoribosyltransferase activity"/>
    <property type="evidence" value="ECO:0007669"/>
    <property type="project" value="UniProtKB-UniRule"/>
</dbReference>
<keyword evidence="7 10" id="KW-0460">Magnesium</keyword>
<dbReference type="Pfam" id="PF13522">
    <property type="entry name" value="GATase_6"/>
    <property type="match status" value="1"/>
</dbReference>
<dbReference type="InterPro" id="IPR000836">
    <property type="entry name" value="PRTase_dom"/>
</dbReference>
<keyword evidence="6 7" id="KW-0315">Glutamine amidotransferase</keyword>
<evidence type="ECO:0000313" key="14">
    <source>
        <dbReference type="Proteomes" id="UP000239866"/>
    </source>
</evidence>
<reference evidence="13 14" key="1">
    <citation type="submission" date="2018-03" db="EMBL/GenBank/DDBJ databases">
        <title>Marinobacter brunus sp. nov., a marine bacterium of Gamma-proteobacteria isolated from the surface seawater of the South China Sea.</title>
        <authorList>
            <person name="Cheng H."/>
            <person name="Wu Y.-H."/>
            <person name="Xamxidin M."/>
            <person name="Xu X.-W."/>
        </authorList>
    </citation>
    <scope>NUCLEOTIDE SEQUENCE [LARGE SCALE GENOMIC DNA]</scope>
    <source>
        <strain evidence="13 14">NH169-3</strain>
    </source>
</reference>
<comment type="caution">
    <text evidence="7">Lacks conserved residue(s) required for the propagation of feature annotation.</text>
</comment>
<dbReference type="GO" id="GO:0000287">
    <property type="term" value="F:magnesium ion binding"/>
    <property type="evidence" value="ECO:0007669"/>
    <property type="project" value="UniProtKB-UniRule"/>
</dbReference>
<feature type="binding site" evidence="7 10">
    <location>
        <position position="304"/>
    </location>
    <ligand>
        <name>Mg(2+)</name>
        <dbReference type="ChEBI" id="CHEBI:18420"/>
    </ligand>
</feature>
<dbReference type="InterPro" id="IPR005854">
    <property type="entry name" value="PurF"/>
</dbReference>
<dbReference type="AlphaFoldDB" id="A0A2T1K3Y5"/>
<evidence type="ECO:0000256" key="10">
    <source>
        <dbReference type="PIRSR" id="PIRSR000485-2"/>
    </source>
</evidence>
<comment type="cofactor">
    <cofactor evidence="7 10">
        <name>Mg(2+)</name>
        <dbReference type="ChEBI" id="CHEBI:18420"/>
    </cofactor>
    <text evidence="7 10">Binds 1 Mg(2+) ion per subunit.</text>
</comment>
<dbReference type="EMBL" id="PXNP01000109">
    <property type="protein sequence ID" value="PSF04785.1"/>
    <property type="molecule type" value="Genomic_DNA"/>
</dbReference>
<evidence type="ECO:0000256" key="9">
    <source>
        <dbReference type="PIRSR" id="PIRSR000485-1"/>
    </source>
</evidence>
<evidence type="ECO:0000256" key="6">
    <source>
        <dbReference type="ARBA" id="ARBA00022962"/>
    </source>
</evidence>
<dbReference type="NCBIfam" id="TIGR01134">
    <property type="entry name" value="purF"/>
    <property type="match status" value="1"/>
</dbReference>
<comment type="caution">
    <text evidence="13">The sequence shown here is derived from an EMBL/GenBank/DDBJ whole genome shotgun (WGS) entry which is preliminary data.</text>
</comment>
<organism evidence="13 14">
    <name type="scientific">Marinobacter fuscus</name>
    <dbReference type="NCBI Taxonomy" id="2109942"/>
    <lineage>
        <taxon>Bacteria</taxon>
        <taxon>Pseudomonadati</taxon>
        <taxon>Pseudomonadota</taxon>
        <taxon>Gammaproteobacteria</taxon>
        <taxon>Pseudomonadales</taxon>
        <taxon>Marinobacteraceae</taxon>
        <taxon>Marinobacter</taxon>
    </lineage>
</organism>
<name>A0A2T1K3Y5_9GAMM</name>
<dbReference type="UniPathway" id="UPA00074">
    <property type="reaction ID" value="UER00124"/>
</dbReference>
<dbReference type="CDD" id="cd00715">
    <property type="entry name" value="GPATase_N"/>
    <property type="match status" value="1"/>
</dbReference>
<proteinExistence type="inferred from homology"/>
<evidence type="ECO:0000259" key="12">
    <source>
        <dbReference type="PROSITE" id="PS51278"/>
    </source>
</evidence>
<dbReference type="SUPFAM" id="SSF53271">
    <property type="entry name" value="PRTase-like"/>
    <property type="match status" value="1"/>
</dbReference>
<comment type="similarity">
    <text evidence="2 7 8">In the C-terminal section; belongs to the purine/pyrimidine phosphoribosyltransferase family.</text>
</comment>
<dbReference type="CDD" id="cd06223">
    <property type="entry name" value="PRTases_typeI"/>
    <property type="match status" value="1"/>
</dbReference>
<evidence type="ECO:0000256" key="3">
    <source>
        <dbReference type="ARBA" id="ARBA00022676"/>
    </source>
</evidence>
<dbReference type="OrthoDB" id="9801213at2"/>
<keyword evidence="5 7" id="KW-0658">Purine biosynthesis</keyword>
<accession>A0A2T1K3Y5</accession>
<dbReference type="SUPFAM" id="SSF56235">
    <property type="entry name" value="N-terminal nucleophile aminohydrolases (Ntn hydrolases)"/>
    <property type="match status" value="1"/>
</dbReference>
<dbReference type="GO" id="GO:0006189">
    <property type="term" value="P:'de novo' IMP biosynthetic process"/>
    <property type="evidence" value="ECO:0007669"/>
    <property type="project" value="UniProtKB-UniRule"/>
</dbReference>